<protein>
    <submittedName>
        <fullName evidence="2">Uncharacterized protein</fullName>
    </submittedName>
</protein>
<evidence type="ECO:0000313" key="2">
    <source>
        <dbReference type="EMBL" id="KAG0726354.1"/>
    </source>
</evidence>
<sequence>MASAKVTYTDQTQVNNCTRWCYCSSHHHHHHYYYYYCCCYLWLLTWAAVRGAGAREGACTPCNAIVHEDNLTLPFVGSCACRTRRCSTPRLLPPFFRGDFNLTLHLHHVPSTLVAGFNVARLAGLRNAVIRRAREKAKDLDNDEPEEADFLEGGDQSGGRARRAQDRRDGYFQVPTHGVKLNSDDAATTGYTPATVGLSLLPSLSAVCHTHCCCCLRITRHTTEKNATVLLM</sequence>
<reference evidence="2" key="1">
    <citation type="submission" date="2020-07" db="EMBL/GenBank/DDBJ databases">
        <title>The High-quality genome of the commercially important snow crab, Chionoecetes opilio.</title>
        <authorList>
            <person name="Jeong J.-H."/>
            <person name="Ryu S."/>
        </authorList>
    </citation>
    <scope>NUCLEOTIDE SEQUENCE</scope>
    <source>
        <strain evidence="2">MADBK_172401_WGS</strain>
        <tissue evidence="2">Digestive gland</tissue>
    </source>
</reference>
<proteinExistence type="predicted"/>
<keyword evidence="3" id="KW-1185">Reference proteome</keyword>
<dbReference type="Proteomes" id="UP000770661">
    <property type="component" value="Unassembled WGS sequence"/>
</dbReference>
<name>A0A8J4YM86_CHIOP</name>
<comment type="caution">
    <text evidence="2">The sequence shown here is derived from an EMBL/GenBank/DDBJ whole genome shotgun (WGS) entry which is preliminary data.</text>
</comment>
<feature type="compositionally biased region" description="Acidic residues" evidence="1">
    <location>
        <begin position="141"/>
        <end position="152"/>
    </location>
</feature>
<feature type="region of interest" description="Disordered" evidence="1">
    <location>
        <begin position="137"/>
        <end position="169"/>
    </location>
</feature>
<organism evidence="2 3">
    <name type="scientific">Chionoecetes opilio</name>
    <name type="common">Atlantic snow crab</name>
    <name type="synonym">Cancer opilio</name>
    <dbReference type="NCBI Taxonomy" id="41210"/>
    <lineage>
        <taxon>Eukaryota</taxon>
        <taxon>Metazoa</taxon>
        <taxon>Ecdysozoa</taxon>
        <taxon>Arthropoda</taxon>
        <taxon>Crustacea</taxon>
        <taxon>Multicrustacea</taxon>
        <taxon>Malacostraca</taxon>
        <taxon>Eumalacostraca</taxon>
        <taxon>Eucarida</taxon>
        <taxon>Decapoda</taxon>
        <taxon>Pleocyemata</taxon>
        <taxon>Brachyura</taxon>
        <taxon>Eubrachyura</taxon>
        <taxon>Majoidea</taxon>
        <taxon>Majidae</taxon>
        <taxon>Chionoecetes</taxon>
    </lineage>
</organism>
<dbReference type="EMBL" id="JACEEZ010004543">
    <property type="protein sequence ID" value="KAG0726354.1"/>
    <property type="molecule type" value="Genomic_DNA"/>
</dbReference>
<dbReference type="AlphaFoldDB" id="A0A8J4YM86"/>
<accession>A0A8J4YM86</accession>
<evidence type="ECO:0000256" key="1">
    <source>
        <dbReference type="SAM" id="MobiDB-lite"/>
    </source>
</evidence>
<evidence type="ECO:0000313" key="3">
    <source>
        <dbReference type="Proteomes" id="UP000770661"/>
    </source>
</evidence>
<gene>
    <name evidence="2" type="ORF">GWK47_036789</name>
</gene>